<feature type="compositionally biased region" description="Polar residues" evidence="1">
    <location>
        <begin position="53"/>
        <end position="62"/>
    </location>
</feature>
<gene>
    <name evidence="2" type="ORF">PoB_000052400</name>
</gene>
<evidence type="ECO:0000256" key="1">
    <source>
        <dbReference type="SAM" id="MobiDB-lite"/>
    </source>
</evidence>
<protein>
    <submittedName>
        <fullName evidence="2">Uncharacterized protein</fullName>
    </submittedName>
</protein>
<proteinExistence type="predicted"/>
<dbReference type="Proteomes" id="UP000735302">
    <property type="component" value="Unassembled WGS sequence"/>
</dbReference>
<dbReference type="EMBL" id="BLXT01000055">
    <property type="protein sequence ID" value="GFN74018.1"/>
    <property type="molecule type" value="Genomic_DNA"/>
</dbReference>
<organism evidence="2 3">
    <name type="scientific">Plakobranchus ocellatus</name>
    <dbReference type="NCBI Taxonomy" id="259542"/>
    <lineage>
        <taxon>Eukaryota</taxon>
        <taxon>Metazoa</taxon>
        <taxon>Spiralia</taxon>
        <taxon>Lophotrochozoa</taxon>
        <taxon>Mollusca</taxon>
        <taxon>Gastropoda</taxon>
        <taxon>Heterobranchia</taxon>
        <taxon>Euthyneura</taxon>
        <taxon>Panpulmonata</taxon>
        <taxon>Sacoglossa</taxon>
        <taxon>Placobranchoidea</taxon>
        <taxon>Plakobranchidae</taxon>
        <taxon>Plakobranchus</taxon>
    </lineage>
</organism>
<dbReference type="AlphaFoldDB" id="A0AAV3XW87"/>
<comment type="caution">
    <text evidence="2">The sequence shown here is derived from an EMBL/GenBank/DDBJ whole genome shotgun (WGS) entry which is preliminary data.</text>
</comment>
<name>A0AAV3XW87_9GAST</name>
<accession>A0AAV3XW87</accession>
<keyword evidence="3" id="KW-1185">Reference proteome</keyword>
<evidence type="ECO:0000313" key="2">
    <source>
        <dbReference type="EMBL" id="GFN74018.1"/>
    </source>
</evidence>
<evidence type="ECO:0000313" key="3">
    <source>
        <dbReference type="Proteomes" id="UP000735302"/>
    </source>
</evidence>
<feature type="region of interest" description="Disordered" evidence="1">
    <location>
        <begin position="1"/>
        <end position="24"/>
    </location>
</feature>
<sequence>MQSPTAKRASDRGSPGDRGMSDQSIFFYSEHAMLASTQTLDIPVSECAPQGLQDLSASQMQPSKEPHLASEPLVPDSW</sequence>
<reference evidence="2 3" key="1">
    <citation type="journal article" date="2021" name="Elife">
        <title>Chloroplast acquisition without the gene transfer in kleptoplastic sea slugs, Plakobranchus ocellatus.</title>
        <authorList>
            <person name="Maeda T."/>
            <person name="Takahashi S."/>
            <person name="Yoshida T."/>
            <person name="Shimamura S."/>
            <person name="Takaki Y."/>
            <person name="Nagai Y."/>
            <person name="Toyoda A."/>
            <person name="Suzuki Y."/>
            <person name="Arimoto A."/>
            <person name="Ishii H."/>
            <person name="Satoh N."/>
            <person name="Nishiyama T."/>
            <person name="Hasebe M."/>
            <person name="Maruyama T."/>
            <person name="Minagawa J."/>
            <person name="Obokata J."/>
            <person name="Shigenobu S."/>
        </authorList>
    </citation>
    <scope>NUCLEOTIDE SEQUENCE [LARGE SCALE GENOMIC DNA]</scope>
</reference>
<feature type="region of interest" description="Disordered" evidence="1">
    <location>
        <begin position="51"/>
        <end position="78"/>
    </location>
</feature>